<feature type="non-terminal residue" evidence="3">
    <location>
        <position position="98"/>
    </location>
</feature>
<dbReference type="GO" id="GO:0046872">
    <property type="term" value="F:metal ion binding"/>
    <property type="evidence" value="ECO:0007669"/>
    <property type="project" value="UniProtKB-KW"/>
</dbReference>
<dbReference type="AlphaFoldDB" id="A8DWL6"/>
<keyword evidence="2" id="KW-0479">Metal-binding</keyword>
<keyword evidence="4" id="KW-1185">Reference proteome</keyword>
<organism evidence="3 4">
    <name type="scientific">Nematostella vectensis</name>
    <name type="common">Starlet sea anemone</name>
    <dbReference type="NCBI Taxonomy" id="45351"/>
    <lineage>
        <taxon>Eukaryota</taxon>
        <taxon>Metazoa</taxon>
        <taxon>Cnidaria</taxon>
        <taxon>Anthozoa</taxon>
        <taxon>Hexacorallia</taxon>
        <taxon>Actiniaria</taxon>
        <taxon>Edwardsiidae</taxon>
        <taxon>Nematostella</taxon>
    </lineage>
</organism>
<dbReference type="InterPro" id="IPR036249">
    <property type="entry name" value="Thioredoxin-like_sf"/>
</dbReference>
<reference evidence="3 4" key="1">
    <citation type="journal article" date="2007" name="Science">
        <title>Sea anemone genome reveals ancestral eumetazoan gene repertoire and genomic organization.</title>
        <authorList>
            <person name="Putnam N.H."/>
            <person name="Srivastava M."/>
            <person name="Hellsten U."/>
            <person name="Dirks B."/>
            <person name="Chapman J."/>
            <person name="Salamov A."/>
            <person name="Terry A."/>
            <person name="Shapiro H."/>
            <person name="Lindquist E."/>
            <person name="Kapitonov V.V."/>
            <person name="Jurka J."/>
            <person name="Genikhovich G."/>
            <person name="Grigoriev I.V."/>
            <person name="Lucas S.M."/>
            <person name="Steele R.E."/>
            <person name="Finnerty J.R."/>
            <person name="Technau U."/>
            <person name="Martindale M.Q."/>
            <person name="Rokhsar D.S."/>
        </authorList>
    </citation>
    <scope>NUCLEOTIDE SEQUENCE [LARGE SCALE GENOMIC DNA]</scope>
    <source>
        <strain evidence="4">CH2 X CH6</strain>
    </source>
</reference>
<sequence length="98" mass="10836">LQTIFVSVDPERDTLEKLAQYIPYFHPTFLGVTGEHDQLTQLAHNLGAMYLKLPAAAENDENYLVDHTGSILLVNPAGHFHAVFTSPHNAQAIAKDLI</sequence>
<dbReference type="EMBL" id="DS479853">
    <property type="protein sequence ID" value="EDO25395.1"/>
    <property type="molecule type" value="Genomic_DNA"/>
</dbReference>
<comment type="similarity">
    <text evidence="1">Belongs to the SCO1/2 family.</text>
</comment>
<dbReference type="Gene3D" id="3.40.30.10">
    <property type="entry name" value="Glutaredoxin"/>
    <property type="match status" value="1"/>
</dbReference>
<gene>
    <name evidence="3" type="ORF">NEMVEDRAFT_v1g49775</name>
</gene>
<dbReference type="PANTHER" id="PTHR12151:SF25">
    <property type="entry name" value="LINALOOL DEHYDRATASE_ISOMERASE DOMAIN-CONTAINING PROTEIN"/>
    <property type="match status" value="1"/>
</dbReference>
<evidence type="ECO:0000313" key="4">
    <source>
        <dbReference type="Proteomes" id="UP000001593"/>
    </source>
</evidence>
<evidence type="ECO:0008006" key="5">
    <source>
        <dbReference type="Google" id="ProtNLM"/>
    </source>
</evidence>
<name>A8DWL6_NEMVE</name>
<dbReference type="eggNOG" id="KOG2792">
    <property type="taxonomic scope" value="Eukaryota"/>
</dbReference>
<accession>A8DWL6</accession>
<evidence type="ECO:0000256" key="2">
    <source>
        <dbReference type="PIRSR" id="PIRSR603782-1"/>
    </source>
</evidence>
<dbReference type="SUPFAM" id="SSF52833">
    <property type="entry name" value="Thioredoxin-like"/>
    <property type="match status" value="1"/>
</dbReference>
<dbReference type="HOGENOM" id="CLU_050131_7_0_1"/>
<dbReference type="InParanoid" id="A8DWL6"/>
<feature type="binding site" evidence="2">
    <location>
        <position position="67"/>
    </location>
    <ligand>
        <name>Cu cation</name>
        <dbReference type="ChEBI" id="CHEBI:23378"/>
    </ligand>
</feature>
<dbReference type="Proteomes" id="UP000001593">
    <property type="component" value="Unassembled WGS sequence"/>
</dbReference>
<proteinExistence type="inferred from homology"/>
<dbReference type="PhylomeDB" id="A8DWL6"/>
<keyword evidence="2" id="KW-0186">Copper</keyword>
<dbReference type="PANTHER" id="PTHR12151">
    <property type="entry name" value="ELECTRON TRANSPORT PROTIN SCO1/SENC FAMILY MEMBER"/>
    <property type="match status" value="1"/>
</dbReference>
<dbReference type="STRING" id="45351.A8DWL6"/>
<protein>
    <recommendedName>
        <fullName evidence="5">SCO family protein</fullName>
    </recommendedName>
</protein>
<feature type="non-terminal residue" evidence="3">
    <location>
        <position position="1"/>
    </location>
</feature>
<dbReference type="InterPro" id="IPR003782">
    <property type="entry name" value="SCO1/SenC"/>
</dbReference>
<dbReference type="CDD" id="cd02968">
    <property type="entry name" value="SCO"/>
    <property type="match status" value="1"/>
</dbReference>
<dbReference type="Pfam" id="PF02630">
    <property type="entry name" value="SCO1-SenC"/>
    <property type="match status" value="1"/>
</dbReference>
<evidence type="ECO:0000256" key="1">
    <source>
        <dbReference type="ARBA" id="ARBA00010996"/>
    </source>
</evidence>
<evidence type="ECO:0000313" key="3">
    <source>
        <dbReference type="EMBL" id="EDO25395.1"/>
    </source>
</evidence>